<dbReference type="EMBL" id="PELR01000019">
    <property type="protein sequence ID" value="RTH07079.1"/>
    <property type="molecule type" value="Genomic_DNA"/>
</dbReference>
<reference evidence="1 2" key="1">
    <citation type="journal article" date="2019" name="Extremophiles">
        <title>Biogeography of thermophiles and predominance of Thermus scotoductus in domestic water heaters.</title>
        <authorList>
            <person name="Wilpiszeski R.L."/>
            <person name="Zhang Z."/>
            <person name="House C.H."/>
        </authorList>
    </citation>
    <scope>NUCLEOTIDE SEQUENCE [LARGE SCALE GENOMIC DNA]</scope>
    <source>
        <strain evidence="1 2">32_S32</strain>
    </source>
</reference>
<accession>A0A430RGE8</accession>
<dbReference type="AlphaFoldDB" id="A0A430RGE8"/>
<protein>
    <submittedName>
        <fullName evidence="1">Uncharacterized protein</fullName>
    </submittedName>
</protein>
<gene>
    <name evidence="1" type="ORF">CSW45_00940</name>
</gene>
<organism evidence="1 2">
    <name type="scientific">Thermus scotoductus</name>
    <dbReference type="NCBI Taxonomy" id="37636"/>
    <lineage>
        <taxon>Bacteria</taxon>
        <taxon>Thermotogati</taxon>
        <taxon>Deinococcota</taxon>
        <taxon>Deinococci</taxon>
        <taxon>Thermales</taxon>
        <taxon>Thermaceae</taxon>
        <taxon>Thermus</taxon>
    </lineage>
</organism>
<dbReference type="Proteomes" id="UP000286910">
    <property type="component" value="Unassembled WGS sequence"/>
</dbReference>
<evidence type="ECO:0000313" key="2">
    <source>
        <dbReference type="Proteomes" id="UP000286910"/>
    </source>
</evidence>
<proteinExistence type="predicted"/>
<sequence length="92" mass="9773">MWAPKGVLIELGVVLRMMSGFGVTARFEKNIPYKGTQLIIICDPVGSRDSSARSCEIAPGVVALLGVNPVGVSTGEGLMKRSQGREHIGTFL</sequence>
<name>A0A430RGE8_THESC</name>
<evidence type="ECO:0000313" key="1">
    <source>
        <dbReference type="EMBL" id="RTH07079.1"/>
    </source>
</evidence>
<comment type="caution">
    <text evidence="1">The sequence shown here is derived from an EMBL/GenBank/DDBJ whole genome shotgun (WGS) entry which is preliminary data.</text>
</comment>